<reference evidence="1" key="1">
    <citation type="submission" date="2015-04" db="UniProtKB">
        <authorList>
            <consortium name="EnsemblPlants"/>
        </authorList>
    </citation>
    <scope>IDENTIFICATION</scope>
</reference>
<sequence length="244" mass="27439">MDGALWRHYPASSPRRRPWAELSADIVRRHVLCEVDRRPRGGTRLPLLARGARRARSPPPLTWLVVPDSEAGGPAFHCVPSGCRTHPFFAPHAARLARCFGSYDGAWLFLAVDDQAQGKDDHFLDLPNMFPEMEFNSELVIVAATLSSEPTEQGCIVAGIINFCPCSQGRWDIAFWRMGDQAILRDPSRQTRRAFKWRTSYILQWRFPIPRSRGTHSCVFRWPNGPPGPAWYGAVLGPRLVGPA</sequence>
<dbReference type="Proteomes" id="UP000008021">
    <property type="component" value="Chromosome 3"/>
</dbReference>
<organism evidence="1">
    <name type="scientific">Oryza meridionalis</name>
    <dbReference type="NCBI Taxonomy" id="40149"/>
    <lineage>
        <taxon>Eukaryota</taxon>
        <taxon>Viridiplantae</taxon>
        <taxon>Streptophyta</taxon>
        <taxon>Embryophyta</taxon>
        <taxon>Tracheophyta</taxon>
        <taxon>Spermatophyta</taxon>
        <taxon>Magnoliopsida</taxon>
        <taxon>Liliopsida</taxon>
        <taxon>Poales</taxon>
        <taxon>Poaceae</taxon>
        <taxon>BOP clade</taxon>
        <taxon>Oryzoideae</taxon>
        <taxon>Oryzeae</taxon>
        <taxon>Oryzinae</taxon>
        <taxon>Oryza</taxon>
    </lineage>
</organism>
<keyword evidence="2" id="KW-1185">Reference proteome</keyword>
<dbReference type="EnsemblPlants" id="OMERI03G30480.1">
    <property type="protein sequence ID" value="OMERI03G30480.1"/>
    <property type="gene ID" value="OMERI03G30480"/>
</dbReference>
<evidence type="ECO:0000313" key="2">
    <source>
        <dbReference type="Proteomes" id="UP000008021"/>
    </source>
</evidence>
<proteinExistence type="predicted"/>
<name>A0A0E0D6I6_9ORYZ</name>
<reference evidence="1" key="2">
    <citation type="submission" date="2018-05" db="EMBL/GenBank/DDBJ databases">
        <title>OmerRS3 (Oryza meridionalis Reference Sequence Version 3).</title>
        <authorList>
            <person name="Zhang J."/>
            <person name="Kudrna D."/>
            <person name="Lee S."/>
            <person name="Talag J."/>
            <person name="Welchert J."/>
            <person name="Wing R.A."/>
        </authorList>
    </citation>
    <scope>NUCLEOTIDE SEQUENCE [LARGE SCALE GENOMIC DNA]</scope>
    <source>
        <strain evidence="1">cv. OR44</strain>
    </source>
</reference>
<evidence type="ECO:0000313" key="1">
    <source>
        <dbReference type="EnsemblPlants" id="OMERI03G30480.1"/>
    </source>
</evidence>
<protein>
    <submittedName>
        <fullName evidence="1">Uncharacterized protein</fullName>
    </submittedName>
</protein>
<dbReference type="HOGENOM" id="CLU_1139543_0_0_1"/>
<dbReference type="AlphaFoldDB" id="A0A0E0D6I6"/>
<dbReference type="Gramene" id="OMERI03G30480.1">
    <property type="protein sequence ID" value="OMERI03G30480.1"/>
    <property type="gene ID" value="OMERI03G30480"/>
</dbReference>
<accession>A0A0E0D6I6</accession>